<sequence length="58" mass="6436">MSSNYAGDLHPERLRLTALDRALQMYSTTPARELPPPDADGIVATARTFESYLIGEQK</sequence>
<name>A0A4Y6EBW4_9CAUD</name>
<dbReference type="KEGG" id="vg:77943183"/>
<evidence type="ECO:0000313" key="2">
    <source>
        <dbReference type="Proteomes" id="UP000319811"/>
    </source>
</evidence>
<accession>A0A4Y6EBW4</accession>
<reference evidence="1 2" key="1">
    <citation type="submission" date="2019-05" db="EMBL/GenBank/DDBJ databases">
        <authorList>
            <person name="Murphy M.E."/>
            <person name="Alvaro L.E."/>
            <person name="Baker K.N."/>
            <person name="Baxter I.S."/>
            <person name="Brown M.R."/>
            <person name="Driscoll K.D."/>
            <person name="Elrubaie J.M."/>
            <person name="Feith S.L."/>
            <person name="Indihar D.F."/>
            <person name="Knoch V.T."/>
            <person name="Koirtyohann K.M."/>
            <person name="Kratz M.A."/>
            <person name="Lear A.H."/>
            <person name="Lindblom K.E."/>
            <person name="Marcus E.R."/>
            <person name="Sensor R."/>
            <person name="Sherman S.J."/>
            <person name="Swift V.R."/>
            <person name="White K.E."/>
            <person name="Wills S.J."/>
            <person name="Gatt S.M."/>
            <person name="Lohbauer S.A."/>
            <person name="Power T.R."/>
            <person name="Rosales K.A."/>
            <person name="Sisson B.M."/>
            <person name="Isern S."/>
            <person name="Michael S.F."/>
            <person name="Monti D.L."/>
            <person name="Garlena R.A."/>
            <person name="Russell D.A."/>
            <person name="Pope W.H."/>
            <person name="Jacobs-Sera D."/>
            <person name="Hatfull G.F."/>
        </authorList>
    </citation>
    <scope>NUCLEOTIDE SEQUENCE [LARGE SCALE GENOMIC DNA]</scope>
</reference>
<organism evidence="1 2">
    <name type="scientific">Gordonia phage Mollymur</name>
    <dbReference type="NCBI Taxonomy" id="2590895"/>
    <lineage>
        <taxon>Viruses</taxon>
        <taxon>Duplodnaviria</taxon>
        <taxon>Heunggongvirae</taxon>
        <taxon>Uroviricota</taxon>
        <taxon>Caudoviricetes</taxon>
        <taxon>Mollymurvirus</taxon>
        <taxon>Mollymurvirus mollymur</taxon>
    </lineage>
</organism>
<evidence type="ECO:0000313" key="1">
    <source>
        <dbReference type="EMBL" id="QDF15460.1"/>
    </source>
</evidence>
<dbReference type="RefSeq" id="YP_010667071.1">
    <property type="nucleotide sequence ID" value="NC_070948.1"/>
</dbReference>
<dbReference type="Proteomes" id="UP000319811">
    <property type="component" value="Segment"/>
</dbReference>
<dbReference type="EMBL" id="MK977705">
    <property type="protein sequence ID" value="QDF15460.1"/>
    <property type="molecule type" value="Genomic_DNA"/>
</dbReference>
<keyword evidence="2" id="KW-1185">Reference proteome</keyword>
<proteinExistence type="predicted"/>
<protein>
    <submittedName>
        <fullName evidence="1">Uncharacterized protein</fullName>
    </submittedName>
</protein>
<dbReference type="GeneID" id="77943183"/>
<gene>
    <name evidence="1" type="primary">100</name>
    <name evidence="1" type="ORF">SEA_MOLLYMUR_100</name>
</gene>